<accession>A0ABR2PAY5</accession>
<organism evidence="1 2">
    <name type="scientific">Hibiscus sabdariffa</name>
    <name type="common">roselle</name>
    <dbReference type="NCBI Taxonomy" id="183260"/>
    <lineage>
        <taxon>Eukaryota</taxon>
        <taxon>Viridiplantae</taxon>
        <taxon>Streptophyta</taxon>
        <taxon>Embryophyta</taxon>
        <taxon>Tracheophyta</taxon>
        <taxon>Spermatophyta</taxon>
        <taxon>Magnoliopsida</taxon>
        <taxon>eudicotyledons</taxon>
        <taxon>Gunneridae</taxon>
        <taxon>Pentapetalae</taxon>
        <taxon>rosids</taxon>
        <taxon>malvids</taxon>
        <taxon>Malvales</taxon>
        <taxon>Malvaceae</taxon>
        <taxon>Malvoideae</taxon>
        <taxon>Hibiscus</taxon>
    </lineage>
</organism>
<sequence length="182" mass="19301">MVGFRQWRLRQETKLTRRVSEKANLTLAVLAIFASFGSVTCRVEPAFEHPVSELAVVTARASASAAEVRADGGGIPVPSRVTAAGFLAGMSKGTVGPIVAPAPSASPHLELVHAEMVAAVGIIVAFMDFVVGREVVMEVHGGVVVDVVEGHLQGEMVARRVTSDAHGERERDILANVEVRDR</sequence>
<protein>
    <submittedName>
        <fullName evidence="1">Uncharacterized protein</fullName>
    </submittedName>
</protein>
<reference evidence="1 2" key="1">
    <citation type="journal article" date="2024" name="G3 (Bethesda)">
        <title>Genome assembly of Hibiscus sabdariffa L. provides insights into metabolisms of medicinal natural products.</title>
        <authorList>
            <person name="Kim T."/>
        </authorList>
    </citation>
    <scope>NUCLEOTIDE SEQUENCE [LARGE SCALE GENOMIC DNA]</scope>
    <source>
        <strain evidence="1">TK-2024</strain>
        <tissue evidence="1">Old leaves</tissue>
    </source>
</reference>
<dbReference type="Proteomes" id="UP001396334">
    <property type="component" value="Unassembled WGS sequence"/>
</dbReference>
<dbReference type="EMBL" id="JBBPBN010000069">
    <property type="protein sequence ID" value="KAK8985335.1"/>
    <property type="molecule type" value="Genomic_DNA"/>
</dbReference>
<comment type="caution">
    <text evidence="1">The sequence shown here is derived from an EMBL/GenBank/DDBJ whole genome shotgun (WGS) entry which is preliminary data.</text>
</comment>
<name>A0ABR2PAY5_9ROSI</name>
<keyword evidence="2" id="KW-1185">Reference proteome</keyword>
<evidence type="ECO:0000313" key="1">
    <source>
        <dbReference type="EMBL" id="KAK8985335.1"/>
    </source>
</evidence>
<evidence type="ECO:0000313" key="2">
    <source>
        <dbReference type="Proteomes" id="UP001396334"/>
    </source>
</evidence>
<gene>
    <name evidence="1" type="ORF">V6N11_068598</name>
</gene>
<proteinExistence type="predicted"/>